<comment type="caution">
    <text evidence="1">The sequence shown here is derived from an EMBL/GenBank/DDBJ whole genome shotgun (WGS) entry which is preliminary data.</text>
</comment>
<dbReference type="Proteomes" id="UP000663851">
    <property type="component" value="Unassembled WGS sequence"/>
</dbReference>
<protein>
    <submittedName>
        <fullName evidence="1">Uncharacterized protein</fullName>
    </submittedName>
</protein>
<reference evidence="1" key="1">
    <citation type="submission" date="2021-02" db="EMBL/GenBank/DDBJ databases">
        <authorList>
            <person name="Nowell W R."/>
        </authorList>
    </citation>
    <scope>NUCLEOTIDE SEQUENCE</scope>
</reference>
<sequence>MITNRCQSVPPSLTLSSFNLPLHTNSIQQDKGRILSLDLIRFDYN</sequence>
<dbReference type="AlphaFoldDB" id="A0A821DGA7"/>
<evidence type="ECO:0000313" key="2">
    <source>
        <dbReference type="Proteomes" id="UP000663851"/>
    </source>
</evidence>
<feature type="non-terminal residue" evidence="1">
    <location>
        <position position="45"/>
    </location>
</feature>
<evidence type="ECO:0000313" key="1">
    <source>
        <dbReference type="EMBL" id="CAF4621072.1"/>
    </source>
</evidence>
<name>A0A821DGA7_9BILA</name>
<accession>A0A821DGA7</accession>
<proteinExistence type="predicted"/>
<dbReference type="EMBL" id="CAJOBO010015231">
    <property type="protein sequence ID" value="CAF4621072.1"/>
    <property type="molecule type" value="Genomic_DNA"/>
</dbReference>
<organism evidence="1 2">
    <name type="scientific">Rotaria socialis</name>
    <dbReference type="NCBI Taxonomy" id="392032"/>
    <lineage>
        <taxon>Eukaryota</taxon>
        <taxon>Metazoa</taxon>
        <taxon>Spiralia</taxon>
        <taxon>Gnathifera</taxon>
        <taxon>Rotifera</taxon>
        <taxon>Eurotatoria</taxon>
        <taxon>Bdelloidea</taxon>
        <taxon>Philodinida</taxon>
        <taxon>Philodinidae</taxon>
        <taxon>Rotaria</taxon>
    </lineage>
</organism>
<gene>
    <name evidence="1" type="ORF">HFQ381_LOCUS34370</name>
</gene>